<proteinExistence type="predicted"/>
<organism evidence="1 2">
    <name type="scientific">Sphingomonas colocasiae</name>
    <dbReference type="NCBI Taxonomy" id="1848973"/>
    <lineage>
        <taxon>Bacteria</taxon>
        <taxon>Pseudomonadati</taxon>
        <taxon>Pseudomonadota</taxon>
        <taxon>Alphaproteobacteria</taxon>
        <taxon>Sphingomonadales</taxon>
        <taxon>Sphingomonadaceae</taxon>
        <taxon>Sphingomonas</taxon>
    </lineage>
</organism>
<evidence type="ECO:0000313" key="2">
    <source>
        <dbReference type="Proteomes" id="UP000706039"/>
    </source>
</evidence>
<accession>A0ABS7PXR4</accession>
<dbReference type="Gene3D" id="1.10.10.10">
    <property type="entry name" value="Winged helix-like DNA-binding domain superfamily/Winged helix DNA-binding domain"/>
    <property type="match status" value="1"/>
</dbReference>
<protein>
    <recommendedName>
        <fullName evidence="3">Helix-turn-helix domain-containing protein</fullName>
    </recommendedName>
</protein>
<dbReference type="EMBL" id="JAINVV010000014">
    <property type="protein sequence ID" value="MBY8826101.1"/>
    <property type="molecule type" value="Genomic_DNA"/>
</dbReference>
<evidence type="ECO:0008006" key="3">
    <source>
        <dbReference type="Google" id="ProtNLM"/>
    </source>
</evidence>
<name>A0ABS7PXR4_9SPHN</name>
<evidence type="ECO:0000313" key="1">
    <source>
        <dbReference type="EMBL" id="MBY8826101.1"/>
    </source>
</evidence>
<dbReference type="Proteomes" id="UP000706039">
    <property type="component" value="Unassembled WGS sequence"/>
</dbReference>
<dbReference type="InterPro" id="IPR036388">
    <property type="entry name" value="WH-like_DNA-bd_sf"/>
</dbReference>
<gene>
    <name evidence="1" type="ORF">K7G82_27620</name>
</gene>
<comment type="caution">
    <text evidence="1">The sequence shown here is derived from an EMBL/GenBank/DDBJ whole genome shotgun (WGS) entry which is preliminary data.</text>
</comment>
<sequence length="113" mass="12385">MTIPALGYPSRTAAVVALRAEGLSTAQIAERLGIKRTVVNSLEWRASHPRSARRRGYAGPIISIPPQAVEQLRPHINRRRMSLVELATQIITRVAGAGLVDQVLDGNRKERKG</sequence>
<keyword evidence="2" id="KW-1185">Reference proteome</keyword>
<dbReference type="RefSeq" id="WP_222993415.1">
    <property type="nucleotide sequence ID" value="NZ_JAINVV010000014.1"/>
</dbReference>
<reference evidence="1 2" key="1">
    <citation type="submission" date="2021-08" db="EMBL/GenBank/DDBJ databases">
        <authorList>
            <person name="Tuo L."/>
        </authorList>
    </citation>
    <scope>NUCLEOTIDE SEQUENCE [LARGE SCALE GENOMIC DNA]</scope>
    <source>
        <strain evidence="1 2">JCM 31229</strain>
    </source>
</reference>